<dbReference type="GO" id="GO:0016740">
    <property type="term" value="F:transferase activity"/>
    <property type="evidence" value="ECO:0007669"/>
    <property type="project" value="UniProtKB-KW"/>
</dbReference>
<dbReference type="PANTHER" id="PTHR43179">
    <property type="entry name" value="RHAMNOSYLTRANSFERASE WBBL"/>
    <property type="match status" value="1"/>
</dbReference>
<dbReference type="InterPro" id="IPR001173">
    <property type="entry name" value="Glyco_trans_2-like"/>
</dbReference>
<sequence length="310" mass="34844">MVASVRVATKTSCRVQVSIGRPLKDQSTISPSISLSISVVCYNSSEEELKVLVESTLNAIQILKASVSLSPIPVYLIDNSEEDNLSLKPFTRLQTQAEGVNVQLHLLHGHGNVGYGAAHNLVIEKLDSDYHLLLNPDLKLDQNCLEAGISYLTENENVVMASPFAAYENGEKQYLCKRYPSVFTFIVRGFFPRFLKNLSAKRLARFEMRELPESCPTTNIPIISGCYMLCRTKTLQGLGGFDEKFFLYFEDFDLSLRMATLGEIAYVPAMRITHAGGNAARKGWSHIKMFVRSGIRFFNNHGWWLFRQSS</sequence>
<accession>A0A2A4X448</accession>
<keyword evidence="2" id="KW-0808">Transferase</keyword>
<evidence type="ECO:0000313" key="3">
    <source>
        <dbReference type="Proteomes" id="UP000218767"/>
    </source>
</evidence>
<gene>
    <name evidence="2" type="ORF">COB20_09005</name>
</gene>
<organism evidence="2 3">
    <name type="scientific">SAR86 cluster bacterium</name>
    <dbReference type="NCBI Taxonomy" id="2030880"/>
    <lineage>
        <taxon>Bacteria</taxon>
        <taxon>Pseudomonadati</taxon>
        <taxon>Pseudomonadota</taxon>
        <taxon>Gammaproteobacteria</taxon>
        <taxon>SAR86 cluster</taxon>
    </lineage>
</organism>
<protein>
    <submittedName>
        <fullName evidence="2">Glycosyl transferase</fullName>
    </submittedName>
</protein>
<dbReference type="Pfam" id="PF00535">
    <property type="entry name" value="Glycos_transf_2"/>
    <property type="match status" value="1"/>
</dbReference>
<dbReference type="Gene3D" id="3.90.550.10">
    <property type="entry name" value="Spore Coat Polysaccharide Biosynthesis Protein SpsA, Chain A"/>
    <property type="match status" value="1"/>
</dbReference>
<reference evidence="3" key="1">
    <citation type="submission" date="2017-08" db="EMBL/GenBank/DDBJ databases">
        <title>A dynamic microbial community with high functional redundancy inhabits the cold, oxic subseafloor aquifer.</title>
        <authorList>
            <person name="Tully B.J."/>
            <person name="Wheat C.G."/>
            <person name="Glazer B.T."/>
            <person name="Huber J.A."/>
        </authorList>
    </citation>
    <scope>NUCLEOTIDE SEQUENCE [LARGE SCALE GENOMIC DNA]</scope>
</reference>
<feature type="domain" description="Glycosyltransferase 2-like" evidence="1">
    <location>
        <begin position="36"/>
        <end position="194"/>
    </location>
</feature>
<dbReference type="AlphaFoldDB" id="A0A2A4X448"/>
<dbReference type="PANTHER" id="PTHR43179:SF10">
    <property type="entry name" value="GLYCOSYL TRANSFERASE"/>
    <property type="match status" value="1"/>
</dbReference>
<name>A0A2A4X448_9GAMM</name>
<proteinExistence type="predicted"/>
<dbReference type="InterPro" id="IPR029044">
    <property type="entry name" value="Nucleotide-diphossugar_trans"/>
</dbReference>
<dbReference type="SUPFAM" id="SSF53448">
    <property type="entry name" value="Nucleotide-diphospho-sugar transferases"/>
    <property type="match status" value="1"/>
</dbReference>
<dbReference type="Proteomes" id="UP000218767">
    <property type="component" value="Unassembled WGS sequence"/>
</dbReference>
<comment type="caution">
    <text evidence="2">The sequence shown here is derived from an EMBL/GenBank/DDBJ whole genome shotgun (WGS) entry which is preliminary data.</text>
</comment>
<evidence type="ECO:0000313" key="2">
    <source>
        <dbReference type="EMBL" id="PCI77061.1"/>
    </source>
</evidence>
<dbReference type="EMBL" id="NVUL01000049">
    <property type="protein sequence ID" value="PCI77061.1"/>
    <property type="molecule type" value="Genomic_DNA"/>
</dbReference>
<evidence type="ECO:0000259" key="1">
    <source>
        <dbReference type="Pfam" id="PF00535"/>
    </source>
</evidence>